<dbReference type="GO" id="GO:0006281">
    <property type="term" value="P:DNA repair"/>
    <property type="evidence" value="ECO:0007669"/>
    <property type="project" value="UniProtKB-ARBA"/>
</dbReference>
<keyword evidence="4" id="KW-1185">Reference proteome</keyword>
<dbReference type="CDD" id="cd22343">
    <property type="entry name" value="PDDEXK_lambda_exonuclease-like"/>
    <property type="match status" value="1"/>
</dbReference>
<dbReference type="OrthoDB" id="5948422at2759"/>
<dbReference type="InterPro" id="IPR011335">
    <property type="entry name" value="Restrct_endonuc-II-like"/>
</dbReference>
<dbReference type="PANTHER" id="PTHR46609:SF7">
    <property type="match status" value="1"/>
</dbReference>
<evidence type="ECO:0000313" key="3">
    <source>
        <dbReference type="EMBL" id="RMX58013.1"/>
    </source>
</evidence>
<organism evidence="3 4">
    <name type="scientific">Pocillopora damicornis</name>
    <name type="common">Cauliflower coral</name>
    <name type="synonym">Millepora damicornis</name>
    <dbReference type="NCBI Taxonomy" id="46731"/>
    <lineage>
        <taxon>Eukaryota</taxon>
        <taxon>Metazoa</taxon>
        <taxon>Cnidaria</taxon>
        <taxon>Anthozoa</taxon>
        <taxon>Hexacorallia</taxon>
        <taxon>Scleractinia</taxon>
        <taxon>Astrocoeniina</taxon>
        <taxon>Pocilloporidae</taxon>
        <taxon>Pocillopora</taxon>
    </lineage>
</organism>
<dbReference type="EMBL" id="RCHS01000552">
    <property type="protein sequence ID" value="RMX58013.1"/>
    <property type="molecule type" value="Genomic_DNA"/>
</dbReference>
<dbReference type="PROSITE" id="PS50966">
    <property type="entry name" value="ZF_SWIM"/>
    <property type="match status" value="1"/>
</dbReference>
<dbReference type="InterPro" id="IPR007527">
    <property type="entry name" value="Znf_SWIM"/>
</dbReference>
<dbReference type="AlphaFoldDB" id="A0A3M6UWC0"/>
<dbReference type="OMA" id="DSKCECK"/>
<comment type="caution">
    <text evidence="3">The sequence shown here is derived from an EMBL/GenBank/DDBJ whole genome shotgun (WGS) entry which is preliminary data.</text>
</comment>
<keyword evidence="1" id="KW-0863">Zinc-finger</keyword>
<sequence length="507" mass="57707">MAEGGFSAAWSKSLRNVPFFDASFIETWLETDGEVPKKVVTLGYSNFCEGYIFDVEVKTQDTEVIVRARSYKSQRKNEEPWRLQVEISRTPEVKITSTSCNCEAGAGLCNHAIGLVYLLEHYRKLGLKSVPPAMSKTSLPQTWHVPQRTAGINPREVQEVLVQQVKPPSNDATQKKKIRRLDGVRSTLYNPIPEHFGLPQIIDSMRDIFKQYEDMQVNSIVPETDSLDYVNSKLGRVAHGSVISYQQRQNTTNDPKIHINIEGPQEPPPFGVPLLKSNYTFVPTLAELNFAEGLSVSQAQSCLYEEETREQSDTQKWHDLRAQRLSSSKFKDVCARRADFESPAVRQLKKTVQTAAMRHGINTEEEAASAYADSGDCNVFPAGIVINPSCPHLAASPDRRVYDPSENNPWGLLEIKCPIKDSISQLKYLKCVNGVYKLRKTHSYYYQIMGQMMLTGCEWVDFYVYCKSDFHLERVRFDAEFCSEMKMKLDKFYFEYLLPELLKKVGA</sequence>
<accession>A0A3M6UWC0</accession>
<gene>
    <name evidence="3" type="ORF">pdam_00025709</name>
</gene>
<proteinExistence type="predicted"/>
<feature type="domain" description="SWIM-type" evidence="2">
    <location>
        <begin position="83"/>
        <end position="120"/>
    </location>
</feature>
<dbReference type="Proteomes" id="UP000275408">
    <property type="component" value="Unassembled WGS sequence"/>
</dbReference>
<dbReference type="InterPro" id="IPR011604">
    <property type="entry name" value="PDDEXK-like_dom_sf"/>
</dbReference>
<dbReference type="SUPFAM" id="SSF52980">
    <property type="entry name" value="Restriction endonuclease-like"/>
    <property type="match status" value="1"/>
</dbReference>
<evidence type="ECO:0000313" key="4">
    <source>
        <dbReference type="Proteomes" id="UP000275408"/>
    </source>
</evidence>
<evidence type="ECO:0000259" key="2">
    <source>
        <dbReference type="PROSITE" id="PS50966"/>
    </source>
</evidence>
<dbReference type="PANTHER" id="PTHR46609">
    <property type="entry name" value="EXONUCLEASE, PHAGE-TYPE/RECB, C-TERMINAL DOMAIN-CONTAINING PROTEIN"/>
    <property type="match status" value="1"/>
</dbReference>
<dbReference type="InterPro" id="IPR019080">
    <property type="entry name" value="YqaJ_viral_recombinase"/>
</dbReference>
<dbReference type="GO" id="GO:0008270">
    <property type="term" value="F:zinc ion binding"/>
    <property type="evidence" value="ECO:0007669"/>
    <property type="project" value="UniProtKB-KW"/>
</dbReference>
<keyword evidence="1" id="KW-0862">Zinc</keyword>
<keyword evidence="1" id="KW-0479">Metal-binding</keyword>
<dbReference type="InterPro" id="IPR051703">
    <property type="entry name" value="NF-kappa-B_Signaling_Reg"/>
</dbReference>
<dbReference type="Gene3D" id="3.90.320.10">
    <property type="match status" value="1"/>
</dbReference>
<evidence type="ECO:0000256" key="1">
    <source>
        <dbReference type="PROSITE-ProRule" id="PRU00325"/>
    </source>
</evidence>
<name>A0A3M6UWC0_POCDA</name>
<protein>
    <recommendedName>
        <fullName evidence="2">SWIM-type domain-containing protein</fullName>
    </recommendedName>
</protein>
<dbReference type="Pfam" id="PF09588">
    <property type="entry name" value="YqaJ"/>
    <property type="match status" value="1"/>
</dbReference>
<reference evidence="3 4" key="1">
    <citation type="journal article" date="2018" name="Sci. Rep.">
        <title>Comparative analysis of the Pocillopora damicornis genome highlights role of immune system in coral evolution.</title>
        <authorList>
            <person name="Cunning R."/>
            <person name="Bay R.A."/>
            <person name="Gillette P."/>
            <person name="Baker A.C."/>
            <person name="Traylor-Knowles N."/>
        </authorList>
    </citation>
    <scope>NUCLEOTIDE SEQUENCE [LARGE SCALE GENOMIC DNA]</scope>
    <source>
        <strain evidence="3">RSMAS</strain>
        <tissue evidence="3">Whole animal</tissue>
    </source>
</reference>